<dbReference type="RefSeq" id="WP_377580634.1">
    <property type="nucleotide sequence ID" value="NZ_JBHTKA010000007.1"/>
</dbReference>
<evidence type="ECO:0000259" key="1">
    <source>
        <dbReference type="Pfam" id="PF07883"/>
    </source>
</evidence>
<keyword evidence="3" id="KW-1185">Reference proteome</keyword>
<feature type="domain" description="Cupin type-2" evidence="1">
    <location>
        <begin position="31"/>
        <end position="90"/>
    </location>
</feature>
<dbReference type="Proteomes" id="UP001597112">
    <property type="component" value="Unassembled WGS sequence"/>
</dbReference>
<evidence type="ECO:0000313" key="2">
    <source>
        <dbReference type="EMBL" id="MFD1001187.1"/>
    </source>
</evidence>
<evidence type="ECO:0000313" key="3">
    <source>
        <dbReference type="Proteomes" id="UP001597112"/>
    </source>
</evidence>
<protein>
    <submittedName>
        <fullName evidence="2">Cupin domain-containing protein</fullName>
    </submittedName>
</protein>
<dbReference type="Pfam" id="PF07883">
    <property type="entry name" value="Cupin_2"/>
    <property type="match status" value="1"/>
</dbReference>
<dbReference type="CDD" id="cd02208">
    <property type="entry name" value="cupin_RmlC-like"/>
    <property type="match status" value="1"/>
</dbReference>
<dbReference type="Gene3D" id="2.60.120.10">
    <property type="entry name" value="Jelly Rolls"/>
    <property type="match status" value="1"/>
</dbReference>
<dbReference type="InterPro" id="IPR013096">
    <property type="entry name" value="Cupin_2"/>
</dbReference>
<name>A0ABW3K841_9BACT</name>
<dbReference type="InterPro" id="IPR014710">
    <property type="entry name" value="RmlC-like_jellyroll"/>
</dbReference>
<comment type="caution">
    <text evidence="2">The sequence shown here is derived from an EMBL/GenBank/DDBJ whole genome shotgun (WGS) entry which is preliminary data.</text>
</comment>
<accession>A0ABW3K841</accession>
<reference evidence="3" key="1">
    <citation type="journal article" date="2019" name="Int. J. Syst. Evol. Microbiol.">
        <title>The Global Catalogue of Microorganisms (GCM) 10K type strain sequencing project: providing services to taxonomists for standard genome sequencing and annotation.</title>
        <authorList>
            <consortium name="The Broad Institute Genomics Platform"/>
            <consortium name="The Broad Institute Genome Sequencing Center for Infectious Disease"/>
            <person name="Wu L."/>
            <person name="Ma J."/>
        </authorList>
    </citation>
    <scope>NUCLEOTIDE SEQUENCE [LARGE SCALE GENOMIC DNA]</scope>
    <source>
        <strain evidence="3">CCUG 58938</strain>
    </source>
</reference>
<dbReference type="EMBL" id="JBHTKA010000007">
    <property type="protein sequence ID" value="MFD1001187.1"/>
    <property type="molecule type" value="Genomic_DNA"/>
</dbReference>
<gene>
    <name evidence="2" type="ORF">ACFQ21_17800</name>
</gene>
<dbReference type="SUPFAM" id="SSF51182">
    <property type="entry name" value="RmlC-like cupins"/>
    <property type="match status" value="1"/>
</dbReference>
<proteinExistence type="predicted"/>
<organism evidence="2 3">
    <name type="scientific">Ohtaekwangia kribbensis</name>
    <dbReference type="NCBI Taxonomy" id="688913"/>
    <lineage>
        <taxon>Bacteria</taxon>
        <taxon>Pseudomonadati</taxon>
        <taxon>Bacteroidota</taxon>
        <taxon>Cytophagia</taxon>
        <taxon>Cytophagales</taxon>
        <taxon>Fulvivirgaceae</taxon>
        <taxon>Ohtaekwangia</taxon>
    </lineage>
</organism>
<sequence length="104" mass="12034">MKISPEDALRSLKNSNKLFAEFFRRDTLSVEVYKPDRVDLQNPHDQDELYIIIAGSGDFLYEQEIIPFKAGDFLFVPAGVVHRFQNFTDDFSTWVIFFGPKVAI</sequence>
<dbReference type="InterPro" id="IPR011051">
    <property type="entry name" value="RmlC_Cupin_sf"/>
</dbReference>